<sequence>MKPIAVNDIRKVLGGKIITGPVNWKVEDAIYYKRHEHSRRNSLLFANRGDVINWVAIDRKGPSLIITDKSSIDLKEVLPNTTVMQVTSLVQSYWKFIDYYRNQFQIPVVTITGTCGKTTTKDMIKHMLSGIWKVHASVSSKNEPRRSFPYLMGIDEHTKAAVFEHGLGNSGNIKHQCMIYQPTIGIITNIGVHHLDGCGNLEGYIRAKEEIIGGIKDGGTLILNADDLNSKKLRIHRFTGKIIYFGTDGKSDFRASQITFGDGGMDFILHANRKEYSVFVPGYGEHQVSNALAALAAVHEMGMDLKAAIFRLRTYTNMDRHLEFSKGKNGSTIIDDTWTNNPTSVEAALKVLDSIGKGKKIILVLGDINRLGNFEKKYHREIGSMVADRNIHTLITIGKKAEEIARQAMREGSNANIRIFKNVSEIGNRLDHLFDDRSLVLIKGPMSSRGMIEFAQSLKK</sequence>
<dbReference type="EC" id="6.3.2.10" evidence="6"/>
<dbReference type="InterPro" id="IPR036615">
    <property type="entry name" value="Mur_ligase_C_dom_sf"/>
</dbReference>
<organism evidence="6 7">
    <name type="scientific">Sporosarcina koreensis</name>
    <dbReference type="NCBI Taxonomy" id="334735"/>
    <lineage>
        <taxon>Bacteria</taxon>
        <taxon>Bacillati</taxon>
        <taxon>Bacillota</taxon>
        <taxon>Bacilli</taxon>
        <taxon>Bacillales</taxon>
        <taxon>Caryophanaceae</taxon>
        <taxon>Sporosarcina</taxon>
    </lineage>
</organism>
<keyword evidence="7" id="KW-1185">Reference proteome</keyword>
<feature type="domain" description="Mur ligase central" evidence="5">
    <location>
        <begin position="111"/>
        <end position="298"/>
    </location>
</feature>
<evidence type="ECO:0000313" key="6">
    <source>
        <dbReference type="EMBL" id="MFC5603342.1"/>
    </source>
</evidence>
<dbReference type="SUPFAM" id="SSF53623">
    <property type="entry name" value="MurD-like peptide ligases, catalytic domain"/>
    <property type="match status" value="1"/>
</dbReference>
<dbReference type="RefSeq" id="WP_381443709.1">
    <property type="nucleotide sequence ID" value="NZ_JBHSNP010000011.1"/>
</dbReference>
<evidence type="ECO:0000256" key="2">
    <source>
        <dbReference type="ARBA" id="ARBA00022741"/>
    </source>
</evidence>
<dbReference type="InterPro" id="IPR004101">
    <property type="entry name" value="Mur_ligase_C"/>
</dbReference>
<proteinExistence type="predicted"/>
<evidence type="ECO:0000259" key="4">
    <source>
        <dbReference type="Pfam" id="PF02875"/>
    </source>
</evidence>
<dbReference type="Proteomes" id="UP001596071">
    <property type="component" value="Unassembled WGS sequence"/>
</dbReference>
<keyword evidence="1 6" id="KW-0436">Ligase</keyword>
<evidence type="ECO:0000256" key="3">
    <source>
        <dbReference type="ARBA" id="ARBA00022840"/>
    </source>
</evidence>
<evidence type="ECO:0000256" key="1">
    <source>
        <dbReference type="ARBA" id="ARBA00022598"/>
    </source>
</evidence>
<comment type="caution">
    <text evidence="6">The sequence shown here is derived from an EMBL/GenBank/DDBJ whole genome shotgun (WGS) entry which is preliminary data.</text>
</comment>
<dbReference type="PANTHER" id="PTHR43024:SF1">
    <property type="entry name" value="UDP-N-ACETYLMURAMOYL-TRIPEPTIDE--D-ALANYL-D-ALANINE LIGASE"/>
    <property type="match status" value="1"/>
</dbReference>
<feature type="domain" description="Mur ligase C-terminal" evidence="4">
    <location>
        <begin position="323"/>
        <end position="444"/>
    </location>
</feature>
<dbReference type="InterPro" id="IPR013221">
    <property type="entry name" value="Mur_ligase_cen"/>
</dbReference>
<dbReference type="Pfam" id="PF02875">
    <property type="entry name" value="Mur_ligase_C"/>
    <property type="match status" value="1"/>
</dbReference>
<protein>
    <submittedName>
        <fullName evidence="6">UDP-N-acetylmuramoyl-tripeptide--D-alanyl-D-alanine ligase</fullName>
        <ecNumber evidence="6">6.3.2.10</ecNumber>
    </submittedName>
</protein>
<dbReference type="Pfam" id="PF08245">
    <property type="entry name" value="Mur_ligase_M"/>
    <property type="match status" value="1"/>
</dbReference>
<evidence type="ECO:0000259" key="5">
    <source>
        <dbReference type="Pfam" id="PF08245"/>
    </source>
</evidence>
<gene>
    <name evidence="6" type="primary">murF</name>
    <name evidence="6" type="ORF">ACFPTP_08900</name>
</gene>
<dbReference type="SUPFAM" id="SSF53244">
    <property type="entry name" value="MurD-like peptide ligases, peptide-binding domain"/>
    <property type="match status" value="1"/>
</dbReference>
<dbReference type="EMBL" id="JBHSNP010000011">
    <property type="protein sequence ID" value="MFC5603342.1"/>
    <property type="molecule type" value="Genomic_DNA"/>
</dbReference>
<dbReference type="InterPro" id="IPR051046">
    <property type="entry name" value="MurCDEF_CellWall_CoF430Synth"/>
</dbReference>
<name>A0ABW0TWG5_9BACL</name>
<dbReference type="Gene3D" id="3.40.1190.10">
    <property type="entry name" value="Mur-like, catalytic domain"/>
    <property type="match status" value="1"/>
</dbReference>
<reference evidence="7" key="1">
    <citation type="journal article" date="2019" name="Int. J. Syst. Evol. Microbiol.">
        <title>The Global Catalogue of Microorganisms (GCM) 10K type strain sequencing project: providing services to taxonomists for standard genome sequencing and annotation.</title>
        <authorList>
            <consortium name="The Broad Institute Genomics Platform"/>
            <consortium name="The Broad Institute Genome Sequencing Center for Infectious Disease"/>
            <person name="Wu L."/>
            <person name="Ma J."/>
        </authorList>
    </citation>
    <scope>NUCLEOTIDE SEQUENCE [LARGE SCALE GENOMIC DNA]</scope>
    <source>
        <strain evidence="7">KACC 11299</strain>
    </source>
</reference>
<keyword evidence="3" id="KW-0067">ATP-binding</keyword>
<accession>A0ABW0TWG5</accession>
<keyword evidence="2" id="KW-0547">Nucleotide-binding</keyword>
<dbReference type="PANTHER" id="PTHR43024">
    <property type="entry name" value="UDP-N-ACETYLMURAMOYL-TRIPEPTIDE--D-ALANYL-D-ALANINE LIGASE"/>
    <property type="match status" value="1"/>
</dbReference>
<dbReference type="Gene3D" id="3.90.190.20">
    <property type="entry name" value="Mur ligase, C-terminal domain"/>
    <property type="match status" value="1"/>
</dbReference>
<dbReference type="InterPro" id="IPR036565">
    <property type="entry name" value="Mur-like_cat_sf"/>
</dbReference>
<evidence type="ECO:0000313" key="7">
    <source>
        <dbReference type="Proteomes" id="UP001596071"/>
    </source>
</evidence>
<dbReference type="GO" id="GO:0047480">
    <property type="term" value="F:UDP-N-acetylmuramoyl-tripeptide-D-alanyl-D-alanine ligase activity"/>
    <property type="evidence" value="ECO:0007669"/>
    <property type="project" value="UniProtKB-EC"/>
</dbReference>